<keyword evidence="8" id="KW-1185">Reference proteome</keyword>
<dbReference type="Gene3D" id="3.30.70.580">
    <property type="entry name" value="Pseudouridine synthase I, catalytic domain, N-terminal subdomain"/>
    <property type="match status" value="1"/>
</dbReference>
<keyword evidence="2 4" id="KW-0819">tRNA processing</keyword>
<feature type="domain" description="Pseudouridine synthase I TruA alpha/beta" evidence="6">
    <location>
        <begin position="141"/>
        <end position="243"/>
    </location>
</feature>
<evidence type="ECO:0000259" key="6">
    <source>
        <dbReference type="Pfam" id="PF01416"/>
    </source>
</evidence>
<evidence type="ECO:0000256" key="5">
    <source>
        <dbReference type="RuleBase" id="RU003792"/>
    </source>
</evidence>
<comment type="function">
    <text evidence="4">Formation of pseudouridine at positions 38, 39 and 40 in the anticodon stem and loop of transfer RNAs.</text>
</comment>
<dbReference type="InterPro" id="IPR001406">
    <property type="entry name" value="PsdUridine_synth_TruA"/>
</dbReference>
<dbReference type="PANTHER" id="PTHR11142">
    <property type="entry name" value="PSEUDOURIDYLATE SYNTHASE"/>
    <property type="match status" value="1"/>
</dbReference>
<evidence type="ECO:0000256" key="3">
    <source>
        <dbReference type="ARBA" id="ARBA00023235"/>
    </source>
</evidence>
<dbReference type="SUPFAM" id="SSF55120">
    <property type="entry name" value="Pseudouridine synthase"/>
    <property type="match status" value="1"/>
</dbReference>
<comment type="caution">
    <text evidence="4">Lacks conserved residue(s) required for the propagation of feature annotation.</text>
</comment>
<reference evidence="7 8" key="1">
    <citation type="submission" date="2022-01" db="EMBL/GenBank/DDBJ databases">
        <title>Alkalihalobacillus sp. EGI L200015, a novel bacterium isolated from a salt lake sediment.</title>
        <authorList>
            <person name="Gao L."/>
            <person name="Fang B.-Z."/>
            <person name="Li W.-J."/>
        </authorList>
    </citation>
    <scope>NUCLEOTIDE SEQUENCE [LARGE SCALE GENOMIC DNA]</scope>
    <source>
        <strain evidence="7 8">KCTC 12718</strain>
    </source>
</reference>
<dbReference type="Pfam" id="PF01416">
    <property type="entry name" value="PseudoU_synth_1"/>
    <property type="match status" value="2"/>
</dbReference>
<dbReference type="InterPro" id="IPR020094">
    <property type="entry name" value="TruA/RsuA/RluB/E/F_N"/>
</dbReference>
<dbReference type="PIRSF" id="PIRSF001430">
    <property type="entry name" value="tRNA_psdUrid_synth"/>
    <property type="match status" value="1"/>
</dbReference>
<dbReference type="EC" id="5.4.99.12" evidence="4"/>
<proteinExistence type="inferred from homology"/>
<dbReference type="Gene3D" id="3.30.70.660">
    <property type="entry name" value="Pseudouridine synthase I, catalytic domain, C-terminal subdomain"/>
    <property type="match status" value="1"/>
</dbReference>
<evidence type="ECO:0000313" key="7">
    <source>
        <dbReference type="EMBL" id="MCF6139441.1"/>
    </source>
</evidence>
<sequence>MSGIISYDGTNFSGYQVQPDQRTVQGNLEKVLQRMHKGEFVKVIASGRTDTGVHAVGQVFHFDTPLSIAPDGWKRALNTLLPDDIRLLSIDEVASSFHARYDVSAKEYQYRVLRADEEDVFRRNFTFHYPFALDIDQMRRAANYLIGEHDFTSFCSARTEVVDKTRTIYKLDISESGEELIFSIKGTGFLYNMVRIIVGTLLEIGNGRRSPEDIPDMLLAKDRDVTGKTAPGHGLYLWEVSYEKEE</sequence>
<evidence type="ECO:0000256" key="4">
    <source>
        <dbReference type="HAMAP-Rule" id="MF_00171"/>
    </source>
</evidence>
<comment type="subunit">
    <text evidence="4">Homodimer.</text>
</comment>
<evidence type="ECO:0000256" key="2">
    <source>
        <dbReference type="ARBA" id="ARBA00022694"/>
    </source>
</evidence>
<dbReference type="PANTHER" id="PTHR11142:SF0">
    <property type="entry name" value="TRNA PSEUDOURIDINE SYNTHASE-LIKE 1"/>
    <property type="match status" value="1"/>
</dbReference>
<evidence type="ECO:0000256" key="1">
    <source>
        <dbReference type="ARBA" id="ARBA00009375"/>
    </source>
</evidence>
<keyword evidence="3 4" id="KW-0413">Isomerase</keyword>
<feature type="binding site" evidence="4">
    <location>
        <position position="108"/>
    </location>
    <ligand>
        <name>substrate</name>
    </ligand>
</feature>
<comment type="catalytic activity">
    <reaction evidence="4 5">
        <text>uridine(38/39/40) in tRNA = pseudouridine(38/39/40) in tRNA</text>
        <dbReference type="Rhea" id="RHEA:22376"/>
        <dbReference type="Rhea" id="RHEA-COMP:10085"/>
        <dbReference type="Rhea" id="RHEA-COMP:10087"/>
        <dbReference type="ChEBI" id="CHEBI:65314"/>
        <dbReference type="ChEBI" id="CHEBI:65315"/>
        <dbReference type="EC" id="5.4.99.12"/>
    </reaction>
</comment>
<organism evidence="7 8">
    <name type="scientific">Pseudalkalibacillus berkeleyi</name>
    <dbReference type="NCBI Taxonomy" id="1069813"/>
    <lineage>
        <taxon>Bacteria</taxon>
        <taxon>Bacillati</taxon>
        <taxon>Bacillota</taxon>
        <taxon>Bacilli</taxon>
        <taxon>Bacillales</taxon>
        <taxon>Fictibacillaceae</taxon>
        <taxon>Pseudalkalibacillus</taxon>
    </lineage>
</organism>
<protein>
    <recommendedName>
        <fullName evidence="4">tRNA pseudouridine synthase A</fullName>
        <ecNumber evidence="4">5.4.99.12</ecNumber>
    </recommendedName>
    <alternativeName>
        <fullName evidence="4">tRNA pseudouridine(38-40) synthase</fullName>
    </alternativeName>
    <alternativeName>
        <fullName evidence="4">tRNA pseudouridylate synthase I</fullName>
    </alternativeName>
    <alternativeName>
        <fullName evidence="4">tRNA-uridine isomerase I</fullName>
    </alternativeName>
</protein>
<dbReference type="InterPro" id="IPR020095">
    <property type="entry name" value="PsdUridine_synth_TruA_C"/>
</dbReference>
<evidence type="ECO:0000313" key="8">
    <source>
        <dbReference type="Proteomes" id="UP001649381"/>
    </source>
</evidence>
<gene>
    <name evidence="4 7" type="primary">truA</name>
    <name evidence="7" type="ORF">L2716_17120</name>
</gene>
<dbReference type="GO" id="GO:0160147">
    <property type="term" value="F:tRNA pseudouridine(38-40) synthase activity"/>
    <property type="evidence" value="ECO:0007669"/>
    <property type="project" value="UniProtKB-EC"/>
</dbReference>
<accession>A0ABS9H5P2</accession>
<dbReference type="EMBL" id="JAKIJS010000004">
    <property type="protein sequence ID" value="MCF6139441.1"/>
    <property type="molecule type" value="Genomic_DNA"/>
</dbReference>
<feature type="domain" description="Pseudouridine synthase I TruA alpha/beta" evidence="6">
    <location>
        <begin position="5"/>
        <end position="102"/>
    </location>
</feature>
<dbReference type="NCBIfam" id="TIGR00071">
    <property type="entry name" value="hisT_truA"/>
    <property type="match status" value="1"/>
</dbReference>
<comment type="caution">
    <text evidence="7">The sequence shown here is derived from an EMBL/GenBank/DDBJ whole genome shotgun (WGS) entry which is preliminary data.</text>
</comment>
<comment type="similarity">
    <text evidence="1 4 5">Belongs to the tRNA pseudouridine synthase TruA family.</text>
</comment>
<dbReference type="InterPro" id="IPR020097">
    <property type="entry name" value="PsdUridine_synth_TruA_a/b_dom"/>
</dbReference>
<dbReference type="InterPro" id="IPR020103">
    <property type="entry name" value="PsdUridine_synth_cat_dom_sf"/>
</dbReference>
<feature type="active site" description="Nucleophile" evidence="4">
    <location>
        <position position="50"/>
    </location>
</feature>
<name>A0ABS9H5P2_9BACL</name>
<dbReference type="Proteomes" id="UP001649381">
    <property type="component" value="Unassembled WGS sequence"/>
</dbReference>
<dbReference type="CDD" id="cd02570">
    <property type="entry name" value="PseudoU_synth_EcTruA"/>
    <property type="match status" value="1"/>
</dbReference>
<dbReference type="HAMAP" id="MF_00171">
    <property type="entry name" value="TruA"/>
    <property type="match status" value="1"/>
</dbReference>